<evidence type="ECO:0000256" key="1">
    <source>
        <dbReference type="SAM" id="MobiDB-lite"/>
    </source>
</evidence>
<dbReference type="InterPro" id="IPR002881">
    <property type="entry name" value="DUF58"/>
</dbReference>
<dbReference type="RefSeq" id="WP_344252498.1">
    <property type="nucleotide sequence ID" value="NZ_BAAARE010000002.1"/>
</dbReference>
<name>A0ABP5XW66_9MICO</name>
<reference evidence="5" key="1">
    <citation type="journal article" date="2019" name="Int. J. Syst. Evol. Microbiol.">
        <title>The Global Catalogue of Microorganisms (GCM) 10K type strain sequencing project: providing services to taxonomists for standard genome sequencing and annotation.</title>
        <authorList>
            <consortium name="The Broad Institute Genomics Platform"/>
            <consortium name="The Broad Institute Genome Sequencing Center for Infectious Disease"/>
            <person name="Wu L."/>
            <person name="Ma J."/>
        </authorList>
    </citation>
    <scope>NUCLEOTIDE SEQUENCE [LARGE SCALE GENOMIC DNA]</scope>
    <source>
        <strain evidence="5">JCM 16259</strain>
    </source>
</reference>
<dbReference type="PANTHER" id="PTHR34351">
    <property type="entry name" value="SLR1927 PROTEIN-RELATED"/>
    <property type="match status" value="1"/>
</dbReference>
<feature type="transmembrane region" description="Helical" evidence="2">
    <location>
        <begin position="85"/>
        <end position="107"/>
    </location>
</feature>
<keyword evidence="5" id="KW-1185">Reference proteome</keyword>
<keyword evidence="2" id="KW-0472">Membrane</keyword>
<gene>
    <name evidence="4" type="ORF">GCM10009858_04160</name>
</gene>
<dbReference type="Proteomes" id="UP001500730">
    <property type="component" value="Unassembled WGS sequence"/>
</dbReference>
<evidence type="ECO:0000256" key="2">
    <source>
        <dbReference type="SAM" id="Phobius"/>
    </source>
</evidence>
<evidence type="ECO:0000259" key="3">
    <source>
        <dbReference type="Pfam" id="PF01882"/>
    </source>
</evidence>
<evidence type="ECO:0000313" key="5">
    <source>
        <dbReference type="Proteomes" id="UP001500730"/>
    </source>
</evidence>
<protein>
    <submittedName>
        <fullName evidence="4">DUF58 domain-containing protein</fullName>
    </submittedName>
</protein>
<comment type="caution">
    <text evidence="4">The sequence shown here is derived from an EMBL/GenBank/DDBJ whole genome shotgun (WGS) entry which is preliminary data.</text>
</comment>
<dbReference type="Pfam" id="PF01882">
    <property type="entry name" value="DUF58"/>
    <property type="match status" value="1"/>
</dbReference>
<organism evidence="4 5">
    <name type="scientific">Terrabacter carboxydivorans</name>
    <dbReference type="NCBI Taxonomy" id="619730"/>
    <lineage>
        <taxon>Bacteria</taxon>
        <taxon>Bacillati</taxon>
        <taxon>Actinomycetota</taxon>
        <taxon>Actinomycetes</taxon>
        <taxon>Micrococcales</taxon>
        <taxon>Intrasporangiaceae</taxon>
        <taxon>Terrabacter</taxon>
    </lineage>
</organism>
<accession>A0ABP5XW66</accession>
<keyword evidence="2" id="KW-1133">Transmembrane helix</keyword>
<feature type="transmembrane region" description="Helical" evidence="2">
    <location>
        <begin position="113"/>
        <end position="131"/>
    </location>
</feature>
<dbReference type="PANTHER" id="PTHR34351:SF1">
    <property type="entry name" value="SLR1927 PROTEIN"/>
    <property type="match status" value="1"/>
</dbReference>
<feature type="region of interest" description="Disordered" evidence="1">
    <location>
        <begin position="1"/>
        <end position="22"/>
    </location>
</feature>
<sequence length="487" mass="52146">MTQQDQEAAPSRRGGRFRMPSRAGARAGAVAPVAGGTAGGTGGHAVAGSTSRGIRQITAPITRSIEQVAGQTEGVWRPVAGILRWVSPLGWTILALGLVCWGVGARWGWTELLMVAGAALVLFGVCFALALGRTKVRILAEVDPRRVVVGEPATGRILVTNEARTPMLPILVELPVGLSAARFVLPALTPGTAHEELFVVPTSRRGVIQVGPATTVQGDPLGLMRRTLTWTERTELFVHPRTVALEPLGAGLLRDLEGSTTEDVSMSDLAFHALREYQPGDDRRYIHWRSSAKAGRLLVRQFLDTRRSHVTVIVDPDPEQYRSGHGKTGRTDRDVERDVMAANAPTAIQADVETAISVGSSIMVRVMLDEQDCTMVCGAQKVTKSVPQVGLDAMSRVEPGPIDLFAASLDATDLAPDTSTVFIVTGPHRPFIELQRAAGQFPPEVTRVIVVVDPQAQHGIRRGGGLSILTLSALEDLRPLLFTGVAR</sequence>
<feature type="domain" description="DUF58" evidence="3">
    <location>
        <begin position="274"/>
        <end position="325"/>
    </location>
</feature>
<evidence type="ECO:0000313" key="4">
    <source>
        <dbReference type="EMBL" id="GAA2470041.1"/>
    </source>
</evidence>
<proteinExistence type="predicted"/>
<dbReference type="EMBL" id="BAAARE010000002">
    <property type="protein sequence ID" value="GAA2470041.1"/>
    <property type="molecule type" value="Genomic_DNA"/>
</dbReference>
<keyword evidence="2" id="KW-0812">Transmembrane</keyword>